<keyword evidence="1" id="KW-0812">Transmembrane</keyword>
<proteinExistence type="predicted"/>
<reference evidence="2 3" key="1">
    <citation type="journal article" date="2019" name="Int. J. Syst. Evol. Microbiol.">
        <title>The Global Catalogue of Microorganisms (GCM) 10K type strain sequencing project: providing services to taxonomists for standard genome sequencing and annotation.</title>
        <authorList>
            <consortium name="The Broad Institute Genomics Platform"/>
            <consortium name="The Broad Institute Genome Sequencing Center for Infectious Disease"/>
            <person name="Wu L."/>
            <person name="Ma J."/>
        </authorList>
    </citation>
    <scope>NUCLEOTIDE SEQUENCE [LARGE SCALE GENOMIC DNA]</scope>
    <source>
        <strain evidence="2 3">CGMCC 1.12543</strain>
    </source>
</reference>
<dbReference type="RefSeq" id="WP_282594676.1">
    <property type="nucleotide sequence ID" value="NZ_JALLGW010000002.1"/>
</dbReference>
<sequence length="43" mass="4590">MAQDSRGQIDSQTAVYAFFAIMASAFVVTVTLDFMIALMSGAL</sequence>
<evidence type="ECO:0000256" key="1">
    <source>
        <dbReference type="SAM" id="Phobius"/>
    </source>
</evidence>
<dbReference type="Proteomes" id="UP001596099">
    <property type="component" value="Unassembled WGS sequence"/>
</dbReference>
<name>A0ABD5RIB2_9EURY</name>
<protein>
    <submittedName>
        <fullName evidence="2">Uncharacterized protein</fullName>
    </submittedName>
</protein>
<feature type="transmembrane region" description="Helical" evidence="1">
    <location>
        <begin position="15"/>
        <end position="38"/>
    </location>
</feature>
<evidence type="ECO:0000313" key="3">
    <source>
        <dbReference type="Proteomes" id="UP001596099"/>
    </source>
</evidence>
<dbReference type="EMBL" id="JBHSQH010000001">
    <property type="protein sequence ID" value="MFC5970049.1"/>
    <property type="molecule type" value="Genomic_DNA"/>
</dbReference>
<keyword evidence="3" id="KW-1185">Reference proteome</keyword>
<comment type="caution">
    <text evidence="2">The sequence shown here is derived from an EMBL/GenBank/DDBJ whole genome shotgun (WGS) entry which is preliminary data.</text>
</comment>
<organism evidence="2 3">
    <name type="scientific">Halomarina salina</name>
    <dbReference type="NCBI Taxonomy" id="1872699"/>
    <lineage>
        <taxon>Archaea</taxon>
        <taxon>Methanobacteriati</taxon>
        <taxon>Methanobacteriota</taxon>
        <taxon>Stenosarchaea group</taxon>
        <taxon>Halobacteria</taxon>
        <taxon>Halobacteriales</taxon>
        <taxon>Natronomonadaceae</taxon>
        <taxon>Halomarina</taxon>
    </lineage>
</organism>
<gene>
    <name evidence="2" type="ORF">ACFPYI_01775</name>
</gene>
<keyword evidence="1" id="KW-0472">Membrane</keyword>
<keyword evidence="1" id="KW-1133">Transmembrane helix</keyword>
<dbReference type="AlphaFoldDB" id="A0ABD5RIB2"/>
<evidence type="ECO:0000313" key="2">
    <source>
        <dbReference type="EMBL" id="MFC5970049.1"/>
    </source>
</evidence>
<accession>A0ABD5RIB2</accession>